<keyword evidence="11" id="KW-1185">Reference proteome</keyword>
<evidence type="ECO:0000256" key="5">
    <source>
        <dbReference type="ARBA" id="ARBA00023125"/>
    </source>
</evidence>
<reference evidence="11" key="1">
    <citation type="submission" date="2016-12" db="EMBL/GenBank/DDBJ databases">
        <authorList>
            <person name="Brunel B."/>
        </authorList>
    </citation>
    <scope>NUCLEOTIDE SEQUENCE [LARGE SCALE GENOMIC DNA]</scope>
</reference>
<dbReference type="PANTHER" id="PTHR43133:SF8">
    <property type="entry name" value="RNA POLYMERASE SIGMA FACTOR HI_1459-RELATED"/>
    <property type="match status" value="1"/>
</dbReference>
<keyword evidence="4" id="KW-0731">Sigma factor</keyword>
<gene>
    <name evidence="10" type="ORF">BQ8482_160070</name>
</gene>
<dbReference type="Proteomes" id="UP000245698">
    <property type="component" value="Unassembled WGS sequence"/>
</dbReference>
<dbReference type="PANTHER" id="PTHR43133">
    <property type="entry name" value="RNA POLYMERASE ECF-TYPE SIGMA FACTO"/>
    <property type="match status" value="1"/>
</dbReference>
<comment type="subunit">
    <text evidence="2">Interacts transiently with the RNA polymerase catalytic core formed by RpoA, RpoB, RpoC and RpoZ (2 alpha, 1 beta, 1 beta' and 1 omega subunit) to form the RNA polymerase holoenzyme that can initiate transcription.</text>
</comment>
<evidence type="ECO:0008006" key="12">
    <source>
        <dbReference type="Google" id="ProtNLM"/>
    </source>
</evidence>
<evidence type="ECO:0000256" key="1">
    <source>
        <dbReference type="ARBA" id="ARBA00010641"/>
    </source>
</evidence>
<dbReference type="InterPro" id="IPR013249">
    <property type="entry name" value="RNA_pol_sigma70_r4_t2"/>
</dbReference>
<dbReference type="SUPFAM" id="SSF54427">
    <property type="entry name" value="NTF2-like"/>
    <property type="match status" value="1"/>
</dbReference>
<dbReference type="SUPFAM" id="SSF88659">
    <property type="entry name" value="Sigma3 and sigma4 domains of RNA polymerase sigma factors"/>
    <property type="match status" value="1"/>
</dbReference>
<accession>A0A2P9AHJ4</accession>
<dbReference type="EMBL" id="FUIG01000022">
    <property type="protein sequence ID" value="SJM30595.1"/>
    <property type="molecule type" value="Genomic_DNA"/>
</dbReference>
<dbReference type="InterPro" id="IPR013324">
    <property type="entry name" value="RNA_pol_sigma_r3/r4-like"/>
</dbReference>
<dbReference type="Gene3D" id="1.10.10.10">
    <property type="entry name" value="Winged helix-like DNA-binding domain superfamily/Winged helix DNA-binding domain"/>
    <property type="match status" value="1"/>
</dbReference>
<evidence type="ECO:0000313" key="11">
    <source>
        <dbReference type="Proteomes" id="UP000245698"/>
    </source>
</evidence>
<keyword evidence="6" id="KW-0804">Transcription</keyword>
<evidence type="ECO:0000256" key="3">
    <source>
        <dbReference type="ARBA" id="ARBA00023015"/>
    </source>
</evidence>
<sequence length="309" mass="34772">MCLRTAKPDRMDAMIPQKFDRPALEAMLSGLRPKLHRYCARMAGSVIDGEDIVQETLMKALQAVDGSITVERPEQWLFRIAHNAAQDHLRRRHRERSRMTETDMTAIEDPSGSADSRLAAAAGLRSFMQLSVAQRSAVILVDVLGLSLHETCEVTGATLAATKAALHRGRAQLRVLAAEPEQVAAPRLDADDERRLRRYVDLFNARDFDAVRALIAEDIQLELVNRLRLRGKAEVSTYFGNYDRISDWTLSLGLVDGRPAILIRNPQEPDGAIRGFMLVEWRDERVVQIRDFRYAPWCLVDAEISAVEG</sequence>
<dbReference type="InterPro" id="IPR032710">
    <property type="entry name" value="NTF2-like_dom_sf"/>
</dbReference>
<evidence type="ECO:0000259" key="7">
    <source>
        <dbReference type="Pfam" id="PF04542"/>
    </source>
</evidence>
<dbReference type="GO" id="GO:0006352">
    <property type="term" value="P:DNA-templated transcription initiation"/>
    <property type="evidence" value="ECO:0007669"/>
    <property type="project" value="InterPro"/>
</dbReference>
<dbReference type="Pfam" id="PF08281">
    <property type="entry name" value="Sigma70_r4_2"/>
    <property type="match status" value="1"/>
</dbReference>
<dbReference type="Gene3D" id="3.10.450.50">
    <property type="match status" value="1"/>
</dbReference>
<evidence type="ECO:0000259" key="8">
    <source>
        <dbReference type="Pfam" id="PF08281"/>
    </source>
</evidence>
<dbReference type="GO" id="GO:0016987">
    <property type="term" value="F:sigma factor activity"/>
    <property type="evidence" value="ECO:0007669"/>
    <property type="project" value="UniProtKB-KW"/>
</dbReference>
<dbReference type="Gene3D" id="1.10.1740.10">
    <property type="match status" value="1"/>
</dbReference>
<dbReference type="AlphaFoldDB" id="A0A2P9AHJ4"/>
<dbReference type="InterPro" id="IPR037401">
    <property type="entry name" value="SnoaL-like"/>
</dbReference>
<evidence type="ECO:0000256" key="6">
    <source>
        <dbReference type="ARBA" id="ARBA00023163"/>
    </source>
</evidence>
<dbReference type="NCBIfam" id="TIGR02937">
    <property type="entry name" value="sigma70-ECF"/>
    <property type="match status" value="1"/>
</dbReference>
<comment type="similarity">
    <text evidence="1">Belongs to the sigma-70 factor family. ECF subfamily.</text>
</comment>
<evidence type="ECO:0000259" key="9">
    <source>
        <dbReference type="Pfam" id="PF12680"/>
    </source>
</evidence>
<name>A0A2P9AHJ4_9HYPH</name>
<dbReference type="InterPro" id="IPR007627">
    <property type="entry name" value="RNA_pol_sigma70_r2"/>
</dbReference>
<keyword evidence="5" id="KW-0238">DNA-binding</keyword>
<dbReference type="Pfam" id="PF04542">
    <property type="entry name" value="Sigma70_r2"/>
    <property type="match status" value="1"/>
</dbReference>
<dbReference type="InterPro" id="IPR036388">
    <property type="entry name" value="WH-like_DNA-bd_sf"/>
</dbReference>
<evidence type="ECO:0000256" key="2">
    <source>
        <dbReference type="ARBA" id="ARBA00011344"/>
    </source>
</evidence>
<dbReference type="InterPro" id="IPR014284">
    <property type="entry name" value="RNA_pol_sigma-70_dom"/>
</dbReference>
<feature type="domain" description="SnoaL-like" evidence="9">
    <location>
        <begin position="196"/>
        <end position="260"/>
    </location>
</feature>
<keyword evidence="3" id="KW-0805">Transcription regulation</keyword>
<protein>
    <recommendedName>
        <fullName evidence="12">Sigma-70 family RNA polymerase sigma factor</fullName>
    </recommendedName>
</protein>
<dbReference type="GO" id="GO:0003677">
    <property type="term" value="F:DNA binding"/>
    <property type="evidence" value="ECO:0007669"/>
    <property type="project" value="UniProtKB-KW"/>
</dbReference>
<dbReference type="InterPro" id="IPR039425">
    <property type="entry name" value="RNA_pol_sigma-70-like"/>
</dbReference>
<evidence type="ECO:0000256" key="4">
    <source>
        <dbReference type="ARBA" id="ARBA00023082"/>
    </source>
</evidence>
<feature type="domain" description="RNA polymerase sigma-70 region 2" evidence="7">
    <location>
        <begin position="31"/>
        <end position="94"/>
    </location>
</feature>
<feature type="domain" description="RNA polymerase sigma factor 70 region 4 type 2" evidence="8">
    <location>
        <begin position="128"/>
        <end position="173"/>
    </location>
</feature>
<organism evidence="10 11">
    <name type="scientific">Mesorhizobium delmotii</name>
    <dbReference type="NCBI Taxonomy" id="1631247"/>
    <lineage>
        <taxon>Bacteria</taxon>
        <taxon>Pseudomonadati</taxon>
        <taxon>Pseudomonadota</taxon>
        <taxon>Alphaproteobacteria</taxon>
        <taxon>Hyphomicrobiales</taxon>
        <taxon>Phyllobacteriaceae</taxon>
        <taxon>Mesorhizobium</taxon>
    </lineage>
</organism>
<evidence type="ECO:0000313" key="10">
    <source>
        <dbReference type="EMBL" id="SJM30595.1"/>
    </source>
</evidence>
<dbReference type="SUPFAM" id="SSF88946">
    <property type="entry name" value="Sigma2 domain of RNA polymerase sigma factors"/>
    <property type="match status" value="1"/>
</dbReference>
<dbReference type="InterPro" id="IPR013325">
    <property type="entry name" value="RNA_pol_sigma_r2"/>
</dbReference>
<proteinExistence type="inferred from homology"/>
<dbReference type="Pfam" id="PF12680">
    <property type="entry name" value="SnoaL_2"/>
    <property type="match status" value="1"/>
</dbReference>